<evidence type="ECO:0000256" key="1">
    <source>
        <dbReference type="SAM" id="MobiDB-lite"/>
    </source>
</evidence>
<evidence type="ECO:0000313" key="3">
    <source>
        <dbReference type="EMBL" id="QSI77503.1"/>
    </source>
</evidence>
<feature type="domain" description="NAD(P)-binding" evidence="2">
    <location>
        <begin position="33"/>
        <end position="226"/>
    </location>
</feature>
<feature type="compositionally biased region" description="Basic residues" evidence="1">
    <location>
        <begin position="1"/>
        <end position="12"/>
    </location>
</feature>
<name>A0ABX7M9T9_9RHOO</name>
<dbReference type="PANTHER" id="PTHR48079:SF6">
    <property type="entry name" value="NAD(P)-BINDING DOMAIN-CONTAINING PROTEIN-RELATED"/>
    <property type="match status" value="1"/>
</dbReference>
<dbReference type="RefSeq" id="WP_206254933.1">
    <property type="nucleotide sequence ID" value="NZ_CP071060.1"/>
</dbReference>
<gene>
    <name evidence="3" type="ORF">JY500_02280</name>
</gene>
<dbReference type="Gene3D" id="3.40.50.720">
    <property type="entry name" value="NAD(P)-binding Rossmann-like Domain"/>
    <property type="match status" value="1"/>
</dbReference>
<dbReference type="EMBL" id="CP071060">
    <property type="protein sequence ID" value="QSI77503.1"/>
    <property type="molecule type" value="Genomic_DNA"/>
</dbReference>
<feature type="region of interest" description="Disordered" evidence="1">
    <location>
        <begin position="1"/>
        <end position="21"/>
    </location>
</feature>
<dbReference type="Proteomes" id="UP000663570">
    <property type="component" value="Chromosome"/>
</dbReference>
<organism evidence="3 4">
    <name type="scientific">Niveibacterium microcysteis</name>
    <dbReference type="NCBI Taxonomy" id="2811415"/>
    <lineage>
        <taxon>Bacteria</taxon>
        <taxon>Pseudomonadati</taxon>
        <taxon>Pseudomonadota</taxon>
        <taxon>Betaproteobacteria</taxon>
        <taxon>Rhodocyclales</taxon>
        <taxon>Rhodocyclaceae</taxon>
        <taxon>Niveibacterium</taxon>
    </lineage>
</organism>
<evidence type="ECO:0000313" key="4">
    <source>
        <dbReference type="Proteomes" id="UP000663570"/>
    </source>
</evidence>
<dbReference type="SUPFAM" id="SSF51735">
    <property type="entry name" value="NAD(P)-binding Rossmann-fold domains"/>
    <property type="match status" value="1"/>
</dbReference>
<evidence type="ECO:0000259" key="2">
    <source>
        <dbReference type="Pfam" id="PF13460"/>
    </source>
</evidence>
<dbReference type="InterPro" id="IPR051783">
    <property type="entry name" value="NAD(P)-dependent_oxidoreduct"/>
</dbReference>
<dbReference type="InterPro" id="IPR036291">
    <property type="entry name" value="NAD(P)-bd_dom_sf"/>
</dbReference>
<dbReference type="PANTHER" id="PTHR48079">
    <property type="entry name" value="PROTEIN YEEZ"/>
    <property type="match status" value="1"/>
</dbReference>
<dbReference type="Pfam" id="PF13460">
    <property type="entry name" value="NAD_binding_10"/>
    <property type="match status" value="1"/>
</dbReference>
<protein>
    <submittedName>
        <fullName evidence="3">NAD(P)H-binding protein</fullName>
    </submittedName>
</protein>
<proteinExistence type="predicted"/>
<reference evidence="3 4" key="1">
    <citation type="submission" date="2021-02" db="EMBL/GenBank/DDBJ databases">
        <title>Niveibacterium changnyeongensis HC41.</title>
        <authorList>
            <person name="Kang M."/>
        </authorList>
    </citation>
    <scope>NUCLEOTIDE SEQUENCE [LARGE SCALE GENOMIC DNA]</scope>
    <source>
        <strain evidence="3 4">HC41</strain>
    </source>
</reference>
<keyword evidence="4" id="KW-1185">Reference proteome</keyword>
<dbReference type="InterPro" id="IPR016040">
    <property type="entry name" value="NAD(P)-bd_dom"/>
</dbReference>
<accession>A0ABX7M9T9</accession>
<sequence>MVAQRNPKRRPARATTGRRPAGRLTRRRVLIVGSGDVAARAIPLLAKRARVFALVRRAEAAAPLRALGALPLHADLDDARSLRRLAGIAPAVLHFAPPPDRGDGDPRSRRLVATLARRGLPTRLVYISTTGVYGDCAGASVPETRPLRAGTARAKRRVAAERTLRAFARRSGCRLAILRAPGIYAAERLSLARLERGDPVLHASEDVFTNHIHADDLARLAIAALTRGGNCRAWNASDDSDLRMGEWYDRMADTFGLPRPPRATRSEIERVLSPMMLSFMSESRRLDNTRLHRELRVQLRYPTVDAGLAHARAWFDQHKGNKQ</sequence>